<dbReference type="AlphaFoldDB" id="A0A8D8C7E3"/>
<reference evidence="1" key="1">
    <citation type="submission" date="2021-05" db="EMBL/GenBank/DDBJ databases">
        <authorList>
            <person name="Alioto T."/>
            <person name="Alioto T."/>
            <person name="Gomez Garrido J."/>
        </authorList>
    </citation>
    <scope>NUCLEOTIDE SEQUENCE</scope>
</reference>
<protein>
    <submittedName>
        <fullName evidence="1">(northern house mosquito) hypothetical protein</fullName>
    </submittedName>
</protein>
<sequence>MGSSTLSLQTILCSLWSSGWTRIIRYILAMSATMATAWSRKRSAMSSKSSCTTGPTMSASFRATPVDVRHEASNTTRSFVVVLSGLKTQWCGRSGFADSRFSSPRKRLMAVDLDSPRRWTAYFFLGSVTTNLPVSSRTVVSSNSCSHVDSSIECVLLVRHVSSSQNLVSSSSIAATDTRDVDSGTLPGSRPEMIQPNTVLCSVGPSAAGFTRSSVSKSM</sequence>
<proteinExistence type="predicted"/>
<accession>A0A8D8C7E3</accession>
<dbReference type="EMBL" id="HBUE01111222">
    <property type="protein sequence ID" value="CAG6488948.1"/>
    <property type="molecule type" value="Transcribed_RNA"/>
</dbReference>
<name>A0A8D8C7E3_CULPI</name>
<evidence type="ECO:0000313" key="1">
    <source>
        <dbReference type="EMBL" id="CAG6488948.1"/>
    </source>
</evidence>
<organism evidence="1">
    <name type="scientific">Culex pipiens</name>
    <name type="common">House mosquito</name>
    <dbReference type="NCBI Taxonomy" id="7175"/>
    <lineage>
        <taxon>Eukaryota</taxon>
        <taxon>Metazoa</taxon>
        <taxon>Ecdysozoa</taxon>
        <taxon>Arthropoda</taxon>
        <taxon>Hexapoda</taxon>
        <taxon>Insecta</taxon>
        <taxon>Pterygota</taxon>
        <taxon>Neoptera</taxon>
        <taxon>Endopterygota</taxon>
        <taxon>Diptera</taxon>
        <taxon>Nematocera</taxon>
        <taxon>Culicoidea</taxon>
        <taxon>Culicidae</taxon>
        <taxon>Culicinae</taxon>
        <taxon>Culicini</taxon>
        <taxon>Culex</taxon>
        <taxon>Culex</taxon>
    </lineage>
</organism>